<proteinExistence type="predicted"/>
<dbReference type="EMBL" id="CABDUW010000952">
    <property type="protein sequence ID" value="VTJ77238.1"/>
    <property type="molecule type" value="Genomic_DNA"/>
</dbReference>
<sequence>MSDLEAHLKDKYSGVVLIKAQILELVFPVAAAQKITLNAHSSLKSIFSSLPNIIYTGCAKCGLELETDENKIYRQCLSCLPFARKKTHYRPALMTVADGTHNICIHVGSELIEKILLNISPDCLNRIVVPSSEITYGMVAADLLLSLLTDSTEPCVLKIQSLFVLDENSYPLQQDFSLLDFCPDQCKAWSPSLRPHEEVVDIPKKKY</sequence>
<dbReference type="EMBL" id="WJEC01000999">
    <property type="protein sequence ID" value="KAF7480086.1"/>
    <property type="molecule type" value="Genomic_DNA"/>
</dbReference>
<dbReference type="Proteomes" id="UP000662637">
    <property type="component" value="Unassembled WGS sequence"/>
</dbReference>
<evidence type="ECO:0000313" key="3">
    <source>
        <dbReference type="EMBL" id="VTJ77238.1"/>
    </source>
</evidence>
<organism evidence="3 4">
    <name type="scientific">Marmota monax</name>
    <name type="common">Woodchuck</name>
    <dbReference type="NCBI Taxonomy" id="9995"/>
    <lineage>
        <taxon>Eukaryota</taxon>
        <taxon>Metazoa</taxon>
        <taxon>Chordata</taxon>
        <taxon>Craniata</taxon>
        <taxon>Vertebrata</taxon>
        <taxon>Euteleostomi</taxon>
        <taxon>Mammalia</taxon>
        <taxon>Eutheria</taxon>
        <taxon>Euarchontoglires</taxon>
        <taxon>Glires</taxon>
        <taxon>Rodentia</taxon>
        <taxon>Sciuromorpha</taxon>
        <taxon>Sciuridae</taxon>
        <taxon>Xerinae</taxon>
        <taxon>Marmotini</taxon>
        <taxon>Marmota</taxon>
    </lineage>
</organism>
<dbReference type="PANTHER" id="PTHR14495:SF2">
    <property type="entry name" value="SHIELDIN COMPLEX SUBUNIT 2"/>
    <property type="match status" value="1"/>
</dbReference>
<dbReference type="GO" id="GO:0005634">
    <property type="term" value="C:nucleus"/>
    <property type="evidence" value="ECO:0007669"/>
    <property type="project" value="TreeGrafter"/>
</dbReference>
<name>A0A5E4C5Z2_MARMO</name>
<evidence type="ECO:0000259" key="1">
    <source>
        <dbReference type="Pfam" id="PF15793"/>
    </source>
</evidence>
<dbReference type="InterPro" id="IPR031589">
    <property type="entry name" value="SHLD2_C"/>
</dbReference>
<keyword evidence="4" id="KW-1185">Reference proteome</keyword>
<dbReference type="PANTHER" id="PTHR14495">
    <property type="entry name" value="SHIELDIN COMPLEX SUBUNIT 2"/>
    <property type="match status" value="1"/>
</dbReference>
<gene>
    <name evidence="2" type="ORF">GHT09_008713</name>
    <name evidence="3" type="ORF">MONAX_5E010090</name>
</gene>
<dbReference type="Proteomes" id="UP000335636">
    <property type="component" value="Unassembled WGS sequence"/>
</dbReference>
<dbReference type="InterPro" id="IPR029715">
    <property type="entry name" value="FAM35A"/>
</dbReference>
<dbReference type="GO" id="GO:0035861">
    <property type="term" value="C:site of double-strand break"/>
    <property type="evidence" value="ECO:0007669"/>
    <property type="project" value="TreeGrafter"/>
</dbReference>
<feature type="domain" description="Shieldin complex subunit 2 C-terminal" evidence="1">
    <location>
        <begin position="19"/>
        <end position="182"/>
    </location>
</feature>
<dbReference type="Pfam" id="PF15793">
    <property type="entry name" value="SHLD2_C"/>
    <property type="match status" value="1"/>
</dbReference>
<evidence type="ECO:0000313" key="2">
    <source>
        <dbReference type="EMBL" id="KAF7480086.1"/>
    </source>
</evidence>
<accession>A0A5E4C5Z2</accession>
<reference evidence="2" key="2">
    <citation type="submission" date="2020-08" db="EMBL/GenBank/DDBJ databases">
        <authorList>
            <person name="Shumante A."/>
            <person name="Zimin A.V."/>
            <person name="Puiu D."/>
            <person name="Salzberg S.L."/>
        </authorList>
    </citation>
    <scope>NUCLEOTIDE SEQUENCE</scope>
    <source>
        <strain evidence="2">WC2-LM</strain>
        <tissue evidence="2">Liver</tissue>
    </source>
</reference>
<dbReference type="AlphaFoldDB" id="A0A5E4C5Z2"/>
<reference evidence="3 4" key="1">
    <citation type="submission" date="2019-04" db="EMBL/GenBank/DDBJ databases">
        <authorList>
            <person name="Alioto T."/>
            <person name="Alioto T."/>
        </authorList>
    </citation>
    <scope>NUCLEOTIDE SEQUENCE [LARGE SCALE GENOMIC DNA]</scope>
</reference>
<protein>
    <recommendedName>
        <fullName evidence="1">Shieldin complex subunit 2 C-terminal domain-containing protein</fullName>
    </recommendedName>
</protein>
<evidence type="ECO:0000313" key="4">
    <source>
        <dbReference type="Proteomes" id="UP000335636"/>
    </source>
</evidence>
<dbReference type="GO" id="GO:0010569">
    <property type="term" value="P:regulation of double-strand break repair via homologous recombination"/>
    <property type="evidence" value="ECO:0007669"/>
    <property type="project" value="TreeGrafter"/>
</dbReference>